<sequence>MGVWCSQRRGSGIWNRLGPLGTDSADGEGARTSHASLSLVSDRRRRKQNTSEAAISRAAEHGWATQIIRQRLAHAVITASPPLPLEYSGMPFRSFTKNLSIDCEHSCAAMRPGRPPCDASL</sequence>
<reference evidence="2 3" key="1">
    <citation type="journal article" date="2020" name="Nature">
        <title>Six reference-quality genomes reveal evolution of bat adaptations.</title>
        <authorList>
            <person name="Jebb D."/>
            <person name="Huang Z."/>
            <person name="Pippel M."/>
            <person name="Hughes G.M."/>
            <person name="Lavrichenko K."/>
            <person name="Devanna P."/>
            <person name="Winkler S."/>
            <person name="Jermiin L.S."/>
            <person name="Skirmuntt E.C."/>
            <person name="Katzourakis A."/>
            <person name="Burkitt-Gray L."/>
            <person name="Ray D.A."/>
            <person name="Sullivan K.A.M."/>
            <person name="Roscito J.G."/>
            <person name="Kirilenko B.M."/>
            <person name="Davalos L.M."/>
            <person name="Corthals A.P."/>
            <person name="Power M.L."/>
            <person name="Jones G."/>
            <person name="Ransome R.D."/>
            <person name="Dechmann D.K.N."/>
            <person name="Locatelli A.G."/>
            <person name="Puechmaille S.J."/>
            <person name="Fedrigo O."/>
            <person name="Jarvis E.D."/>
            <person name="Hiller M."/>
            <person name="Vernes S.C."/>
            <person name="Myers E.W."/>
            <person name="Teeling E.C."/>
        </authorList>
    </citation>
    <scope>NUCLEOTIDE SEQUENCE [LARGE SCALE GENOMIC DNA]</scope>
    <source>
        <strain evidence="2">MMyoMyo1</strain>
        <tissue evidence="2">Flight muscle</tissue>
    </source>
</reference>
<keyword evidence="3" id="KW-1185">Reference proteome</keyword>
<comment type="caution">
    <text evidence="2">The sequence shown here is derived from an EMBL/GenBank/DDBJ whole genome shotgun (WGS) entry which is preliminary data.</text>
</comment>
<feature type="region of interest" description="Disordered" evidence="1">
    <location>
        <begin position="13"/>
        <end position="53"/>
    </location>
</feature>
<evidence type="ECO:0000313" key="2">
    <source>
        <dbReference type="EMBL" id="KAF6314801.1"/>
    </source>
</evidence>
<organism evidence="2 3">
    <name type="scientific">Myotis myotis</name>
    <name type="common">Greater mouse-eared bat</name>
    <name type="synonym">Vespertilio myotis</name>
    <dbReference type="NCBI Taxonomy" id="51298"/>
    <lineage>
        <taxon>Eukaryota</taxon>
        <taxon>Metazoa</taxon>
        <taxon>Chordata</taxon>
        <taxon>Craniata</taxon>
        <taxon>Vertebrata</taxon>
        <taxon>Euteleostomi</taxon>
        <taxon>Mammalia</taxon>
        <taxon>Eutheria</taxon>
        <taxon>Laurasiatheria</taxon>
        <taxon>Chiroptera</taxon>
        <taxon>Yangochiroptera</taxon>
        <taxon>Vespertilionidae</taxon>
        <taxon>Myotis</taxon>
    </lineage>
</organism>
<protein>
    <submittedName>
        <fullName evidence="2">Uncharacterized protein</fullName>
    </submittedName>
</protein>
<evidence type="ECO:0000313" key="3">
    <source>
        <dbReference type="Proteomes" id="UP000527355"/>
    </source>
</evidence>
<dbReference type="Proteomes" id="UP000527355">
    <property type="component" value="Unassembled WGS sequence"/>
</dbReference>
<gene>
    <name evidence="2" type="ORF">mMyoMyo1_008594</name>
</gene>
<accession>A0A7J7UPX8</accession>
<evidence type="ECO:0000256" key="1">
    <source>
        <dbReference type="SAM" id="MobiDB-lite"/>
    </source>
</evidence>
<dbReference type="AlphaFoldDB" id="A0A7J7UPX8"/>
<proteinExistence type="predicted"/>
<dbReference type="EMBL" id="JABWUV010000012">
    <property type="protein sequence ID" value="KAF6314801.1"/>
    <property type="molecule type" value="Genomic_DNA"/>
</dbReference>
<name>A0A7J7UPX8_MYOMY</name>